<name>A0A1H2PNS6_9BURK</name>
<dbReference type="SUPFAM" id="SSF48576">
    <property type="entry name" value="Terpenoid synthases"/>
    <property type="match status" value="1"/>
</dbReference>
<dbReference type="STRING" id="1770053.SAMN05216551_104353"/>
<gene>
    <name evidence="6" type="ORF">SAMN05216551_104353</name>
</gene>
<dbReference type="EMBL" id="FNLO01000004">
    <property type="protein sequence ID" value="SDV48316.1"/>
    <property type="molecule type" value="Genomic_DNA"/>
</dbReference>
<evidence type="ECO:0000256" key="5">
    <source>
        <dbReference type="ARBA" id="ARBA00053028"/>
    </source>
</evidence>
<evidence type="ECO:0000256" key="4">
    <source>
        <dbReference type="ARBA" id="ARBA00022746"/>
    </source>
</evidence>
<dbReference type="InterPro" id="IPR002060">
    <property type="entry name" value="Squ/phyt_synthse"/>
</dbReference>
<dbReference type="InterPro" id="IPR053452">
    <property type="entry name" value="Phytoene_synthase-rel"/>
</dbReference>
<dbReference type="Gene3D" id="1.10.600.10">
    <property type="entry name" value="Farnesyl Diphosphate Synthase"/>
    <property type="match status" value="1"/>
</dbReference>
<dbReference type="FunFam" id="1.10.600.10:FF:000020">
    <property type="entry name" value="Phytoene synthase"/>
    <property type="match status" value="1"/>
</dbReference>
<protein>
    <submittedName>
        <fullName evidence="6">Phytoene synthase</fullName>
    </submittedName>
</protein>
<organism evidence="6 7">
    <name type="scientific">Chitinasiproducens palmae</name>
    <dbReference type="NCBI Taxonomy" id="1770053"/>
    <lineage>
        <taxon>Bacteria</taxon>
        <taxon>Pseudomonadati</taxon>
        <taxon>Pseudomonadota</taxon>
        <taxon>Betaproteobacteria</taxon>
        <taxon>Burkholderiales</taxon>
        <taxon>Burkholderiaceae</taxon>
        <taxon>Chitinasiproducens</taxon>
    </lineage>
</organism>
<comment type="pathway">
    <text evidence="1">Carotenoid biosynthesis; phytoene biosynthesis.</text>
</comment>
<dbReference type="InterPro" id="IPR008949">
    <property type="entry name" value="Isoprenoid_synthase_dom_sf"/>
</dbReference>
<evidence type="ECO:0000256" key="3">
    <source>
        <dbReference type="ARBA" id="ARBA00022679"/>
    </source>
</evidence>
<dbReference type="CDD" id="cd00683">
    <property type="entry name" value="Trans_IPPS_HH"/>
    <property type="match status" value="1"/>
</dbReference>
<dbReference type="PANTHER" id="PTHR31480">
    <property type="entry name" value="BIFUNCTIONAL LYCOPENE CYCLASE/PHYTOENE SYNTHASE"/>
    <property type="match status" value="1"/>
</dbReference>
<dbReference type="GO" id="GO:0004311">
    <property type="term" value="F:geranylgeranyl diphosphate synthase activity"/>
    <property type="evidence" value="ECO:0007669"/>
    <property type="project" value="InterPro"/>
</dbReference>
<dbReference type="SFLD" id="SFLDG01018">
    <property type="entry name" value="Squalene/Phytoene_Synthase_Lik"/>
    <property type="match status" value="1"/>
</dbReference>
<dbReference type="AlphaFoldDB" id="A0A1H2PNS6"/>
<dbReference type="PROSITE" id="PS01045">
    <property type="entry name" value="SQUALEN_PHYTOEN_SYN_2"/>
    <property type="match status" value="1"/>
</dbReference>
<comment type="cofactor">
    <cofactor evidence="5">
        <name>ATP</name>
        <dbReference type="ChEBI" id="CHEBI:30616"/>
    </cofactor>
</comment>
<dbReference type="NCBIfam" id="NF042419">
    <property type="entry name" value="Phyto_syn_CrtB"/>
    <property type="match status" value="1"/>
</dbReference>
<dbReference type="OrthoDB" id="9807580at2"/>
<dbReference type="RefSeq" id="WP_091907338.1">
    <property type="nucleotide sequence ID" value="NZ_FNLO01000004.1"/>
</dbReference>
<dbReference type="SFLD" id="SFLDG01212">
    <property type="entry name" value="Phytoene_synthase_like"/>
    <property type="match status" value="1"/>
</dbReference>
<dbReference type="InterPro" id="IPR044843">
    <property type="entry name" value="Trans_IPPS_bact-type"/>
</dbReference>
<dbReference type="Proteomes" id="UP000243719">
    <property type="component" value="Unassembled WGS sequence"/>
</dbReference>
<evidence type="ECO:0000256" key="2">
    <source>
        <dbReference type="ARBA" id="ARBA00006251"/>
    </source>
</evidence>
<dbReference type="GO" id="GO:0051996">
    <property type="term" value="F:squalene synthase [NAD(P)H] activity"/>
    <property type="evidence" value="ECO:0007669"/>
    <property type="project" value="InterPro"/>
</dbReference>
<dbReference type="GO" id="GO:0016117">
    <property type="term" value="P:carotenoid biosynthetic process"/>
    <property type="evidence" value="ECO:0007669"/>
    <property type="project" value="UniProtKB-KW"/>
</dbReference>
<proteinExistence type="inferred from homology"/>
<dbReference type="Pfam" id="PF00494">
    <property type="entry name" value="SQS_PSY"/>
    <property type="match status" value="1"/>
</dbReference>
<evidence type="ECO:0000256" key="1">
    <source>
        <dbReference type="ARBA" id="ARBA00004684"/>
    </source>
</evidence>
<dbReference type="SFLD" id="SFLDS00005">
    <property type="entry name" value="Isoprenoid_Synthase_Type_I"/>
    <property type="match status" value="1"/>
</dbReference>
<accession>A0A1H2PNS6</accession>
<evidence type="ECO:0000313" key="7">
    <source>
        <dbReference type="Proteomes" id="UP000243719"/>
    </source>
</evidence>
<dbReference type="InterPro" id="IPR033904">
    <property type="entry name" value="Trans_IPPS_HH"/>
</dbReference>
<reference evidence="7" key="1">
    <citation type="submission" date="2016-09" db="EMBL/GenBank/DDBJ databases">
        <authorList>
            <person name="Varghese N."/>
            <person name="Submissions S."/>
        </authorList>
    </citation>
    <scope>NUCLEOTIDE SEQUENCE [LARGE SCALE GENOMIC DNA]</scope>
    <source>
        <strain evidence="7">JS23</strain>
    </source>
</reference>
<sequence>MSEALLAHANETIAVGSKSFAAAARLFSPTTRRGALMLYAWCRHCDDVIDDQHHGFASQARAPDDDARASAAAVGAPDPEMRLAGLFDATRRAYRGEPMIEPAFAAFQDVALRHRIPQRFAFDHLEGFAMDVRGTRYETLDDTLRYCYHVAGVVGLMMAVVMGVEDEATLDRACDLGLAFQLTNIARDIVEDAAIGRCYLPAQWLREEGLPSDAPGALAAPVHRAALARLAARLIEHAEPYYESARAGIPALPLRSAWAIAAARAVYRQIGVKVRARGARAWDARAATSKPEKLRLLAGATAMALAGRVRRPGRAVRPRAATLWLRPAAARHADAEDGA</sequence>
<keyword evidence="7" id="KW-1185">Reference proteome</keyword>
<keyword evidence="3" id="KW-0808">Transferase</keyword>
<evidence type="ECO:0000313" key="6">
    <source>
        <dbReference type="EMBL" id="SDV48316.1"/>
    </source>
</evidence>
<comment type="similarity">
    <text evidence="2">Belongs to the phytoene/squalene synthase family.</text>
</comment>
<keyword evidence="4" id="KW-0125">Carotenoid biosynthesis</keyword>
<dbReference type="PROSITE" id="PS01044">
    <property type="entry name" value="SQUALEN_PHYTOEN_SYN_1"/>
    <property type="match status" value="1"/>
</dbReference>
<dbReference type="InterPro" id="IPR019845">
    <property type="entry name" value="Squalene/phytoene_synthase_CS"/>
</dbReference>